<gene>
    <name evidence="3" type="ORF">RM780_19020</name>
</gene>
<name>A0ABU2LBS1_9ACTN</name>
<evidence type="ECO:0000256" key="1">
    <source>
        <dbReference type="SAM" id="SignalP"/>
    </source>
</evidence>
<organism evidence="3 4">
    <name type="scientific">Streptomyces boetiae</name>
    <dbReference type="NCBI Taxonomy" id="3075541"/>
    <lineage>
        <taxon>Bacteria</taxon>
        <taxon>Bacillati</taxon>
        <taxon>Actinomycetota</taxon>
        <taxon>Actinomycetes</taxon>
        <taxon>Kitasatosporales</taxon>
        <taxon>Streptomycetaceae</taxon>
        <taxon>Streptomyces</taxon>
    </lineage>
</organism>
<feature type="signal peptide" evidence="1">
    <location>
        <begin position="1"/>
        <end position="18"/>
    </location>
</feature>
<dbReference type="PANTHER" id="PTHR30469">
    <property type="entry name" value="MULTIDRUG RESISTANCE PROTEIN MDTA"/>
    <property type="match status" value="1"/>
</dbReference>
<feature type="domain" description="Peptidoglycan binding-like" evidence="2">
    <location>
        <begin position="120"/>
        <end position="167"/>
    </location>
</feature>
<evidence type="ECO:0000313" key="3">
    <source>
        <dbReference type="EMBL" id="MDT0309036.1"/>
    </source>
</evidence>
<dbReference type="InterPro" id="IPR036366">
    <property type="entry name" value="PGBDSf"/>
</dbReference>
<protein>
    <submittedName>
        <fullName evidence="3">Peptidoglycan-binding protein</fullName>
    </submittedName>
</protein>
<dbReference type="Gene3D" id="1.10.101.10">
    <property type="entry name" value="PGBD-like superfamily/PGBD"/>
    <property type="match status" value="1"/>
</dbReference>
<feature type="chain" id="PRO_5046355390" evidence="1">
    <location>
        <begin position="19"/>
        <end position="360"/>
    </location>
</feature>
<keyword evidence="4" id="KW-1185">Reference proteome</keyword>
<sequence>MRAAVAVVVMAAAGGAWAALGMPGTGGDGADAEAAGEELPPESAEVTRQTLVDVESADGRLGHGPSAAVGTRLGGTLTRVPAVGEEVARGEALFSVDNLPVVLMYGATPAYRPLEPGAEGPDVEQFEENLAALGYTGFTPDDAYTAATAAAVERWQEDAGLPETGTVELGRVVFAEGPLRVDGAGAAAGDAVAPDGPVLTVTGRERVVTVELAPADRRLAEEGAGVTVRLPDDSELAGVVGNITTLLRPAEGGGEGGSGGGQMETVIQVVVGLPGEDAQEAAGLWDQAGAHVEFTAGERPDVLTVPVAALLALAEGGFGVEVIEGGTSRYVPVTTGLFADGRVEVSGDGLAEGDRVGMPS</sequence>
<accession>A0ABU2LBS1</accession>
<dbReference type="Pfam" id="PF01471">
    <property type="entry name" value="PG_binding_1"/>
    <property type="match status" value="1"/>
</dbReference>
<dbReference type="Proteomes" id="UP001183388">
    <property type="component" value="Unassembled WGS sequence"/>
</dbReference>
<comment type="caution">
    <text evidence="3">The sequence shown here is derived from an EMBL/GenBank/DDBJ whole genome shotgun (WGS) entry which is preliminary data.</text>
</comment>
<evidence type="ECO:0000259" key="2">
    <source>
        <dbReference type="Pfam" id="PF01471"/>
    </source>
</evidence>
<dbReference type="PANTHER" id="PTHR30469:SF15">
    <property type="entry name" value="HLYD FAMILY OF SECRETION PROTEINS"/>
    <property type="match status" value="1"/>
</dbReference>
<dbReference type="InterPro" id="IPR036365">
    <property type="entry name" value="PGBD-like_sf"/>
</dbReference>
<reference evidence="4" key="1">
    <citation type="submission" date="2023-07" db="EMBL/GenBank/DDBJ databases">
        <title>30 novel species of actinomycetes from the DSMZ collection.</title>
        <authorList>
            <person name="Nouioui I."/>
        </authorList>
    </citation>
    <scope>NUCLEOTIDE SEQUENCE [LARGE SCALE GENOMIC DNA]</scope>
    <source>
        <strain evidence="4">DSM 44917</strain>
    </source>
</reference>
<dbReference type="RefSeq" id="WP_311631988.1">
    <property type="nucleotide sequence ID" value="NZ_JAVREN010000029.1"/>
</dbReference>
<evidence type="ECO:0000313" key="4">
    <source>
        <dbReference type="Proteomes" id="UP001183388"/>
    </source>
</evidence>
<dbReference type="InterPro" id="IPR002477">
    <property type="entry name" value="Peptidoglycan-bd-like"/>
</dbReference>
<dbReference type="EMBL" id="JAVREN010000029">
    <property type="protein sequence ID" value="MDT0309036.1"/>
    <property type="molecule type" value="Genomic_DNA"/>
</dbReference>
<dbReference type="Gene3D" id="2.40.420.20">
    <property type="match status" value="1"/>
</dbReference>
<dbReference type="SUPFAM" id="SSF47090">
    <property type="entry name" value="PGBD-like"/>
    <property type="match status" value="1"/>
</dbReference>
<keyword evidence="1" id="KW-0732">Signal</keyword>
<proteinExistence type="predicted"/>